<gene>
    <name evidence="5" type="ORF">PHYSODRAFT_566444</name>
</gene>
<dbReference type="KEGG" id="psoj:PHYSODRAFT_566444"/>
<dbReference type="InterPro" id="IPR012617">
    <property type="entry name" value="AATF_C"/>
</dbReference>
<evidence type="ECO:0000313" key="6">
    <source>
        <dbReference type="Proteomes" id="UP000002640"/>
    </source>
</evidence>
<feature type="compositionally biased region" description="Basic and acidic residues" evidence="2">
    <location>
        <begin position="49"/>
        <end position="60"/>
    </location>
</feature>
<feature type="compositionally biased region" description="Acidic residues" evidence="2">
    <location>
        <begin position="116"/>
        <end position="138"/>
    </location>
</feature>
<evidence type="ECO:0008006" key="7">
    <source>
        <dbReference type="Google" id="ProtNLM"/>
    </source>
</evidence>
<keyword evidence="6" id="KW-1185">Reference proteome</keyword>
<dbReference type="PANTHER" id="PTHR15565:SF0">
    <property type="entry name" value="PROTEIN AATF"/>
    <property type="match status" value="1"/>
</dbReference>
<organism evidence="5 6">
    <name type="scientific">Phytophthora sojae (strain P6497)</name>
    <name type="common">Soybean stem and root rot agent</name>
    <name type="synonym">Phytophthora megasperma f. sp. glycines</name>
    <dbReference type="NCBI Taxonomy" id="1094619"/>
    <lineage>
        <taxon>Eukaryota</taxon>
        <taxon>Sar</taxon>
        <taxon>Stramenopiles</taxon>
        <taxon>Oomycota</taxon>
        <taxon>Peronosporomycetes</taxon>
        <taxon>Peronosporales</taxon>
        <taxon>Peronosporaceae</taxon>
        <taxon>Phytophthora</taxon>
    </lineage>
</organism>
<protein>
    <recommendedName>
        <fullName evidence="7">Apoptosis-antagonizing transcription factor C-terminal domain-containing protein</fullName>
    </recommendedName>
</protein>
<dbReference type="PANTHER" id="PTHR15565">
    <property type="entry name" value="AATF PROTEIN APOPTOSIS ANTAGONIZING TRANSCRIPTION FACTOR"/>
    <property type="match status" value="1"/>
</dbReference>
<dbReference type="InterPro" id="IPR039223">
    <property type="entry name" value="AATF/Bfr2"/>
</dbReference>
<dbReference type="STRING" id="1094619.G5AFK1"/>
<dbReference type="InParanoid" id="G5AFK1"/>
<dbReference type="Pfam" id="PF08164">
    <property type="entry name" value="TRAUB"/>
    <property type="match status" value="1"/>
</dbReference>
<dbReference type="EMBL" id="JH159165">
    <property type="protein sequence ID" value="EGZ05991.1"/>
    <property type="molecule type" value="Genomic_DNA"/>
</dbReference>
<evidence type="ECO:0000256" key="2">
    <source>
        <dbReference type="SAM" id="MobiDB-lite"/>
    </source>
</evidence>
<reference evidence="5 6" key="1">
    <citation type="journal article" date="2006" name="Science">
        <title>Phytophthora genome sequences uncover evolutionary origins and mechanisms of pathogenesis.</title>
        <authorList>
            <person name="Tyler B.M."/>
            <person name="Tripathy S."/>
            <person name="Zhang X."/>
            <person name="Dehal P."/>
            <person name="Jiang R.H."/>
            <person name="Aerts A."/>
            <person name="Arredondo F.D."/>
            <person name="Baxter L."/>
            <person name="Bensasson D."/>
            <person name="Beynon J.L."/>
            <person name="Chapman J."/>
            <person name="Damasceno C.M."/>
            <person name="Dorrance A.E."/>
            <person name="Dou D."/>
            <person name="Dickerman A.W."/>
            <person name="Dubchak I.L."/>
            <person name="Garbelotto M."/>
            <person name="Gijzen M."/>
            <person name="Gordon S.G."/>
            <person name="Govers F."/>
            <person name="Grunwald N.J."/>
            <person name="Huang W."/>
            <person name="Ivors K.L."/>
            <person name="Jones R.W."/>
            <person name="Kamoun S."/>
            <person name="Krampis K."/>
            <person name="Lamour K.H."/>
            <person name="Lee M.K."/>
            <person name="McDonald W.H."/>
            <person name="Medina M."/>
            <person name="Meijer H.J."/>
            <person name="Nordberg E.K."/>
            <person name="Maclean D.J."/>
            <person name="Ospina-Giraldo M.D."/>
            <person name="Morris P.F."/>
            <person name="Phuntumart V."/>
            <person name="Putnam N.H."/>
            <person name="Rash S."/>
            <person name="Rose J.K."/>
            <person name="Sakihama Y."/>
            <person name="Salamov A.A."/>
            <person name="Savidor A."/>
            <person name="Scheuring C.F."/>
            <person name="Smith B.M."/>
            <person name="Sobral B.W."/>
            <person name="Terry A."/>
            <person name="Torto-Alalibo T.A."/>
            <person name="Win J."/>
            <person name="Xu Z."/>
            <person name="Zhang H."/>
            <person name="Grigoriev I.V."/>
            <person name="Rokhsar D.S."/>
            <person name="Boore J.L."/>
        </authorList>
    </citation>
    <scope>NUCLEOTIDE SEQUENCE [LARGE SCALE GENOMIC DNA]</scope>
    <source>
        <strain evidence="5 6">P6497</strain>
    </source>
</reference>
<evidence type="ECO:0000313" key="5">
    <source>
        <dbReference type="EMBL" id="EGZ05991.1"/>
    </source>
</evidence>
<feature type="compositionally biased region" description="Acidic residues" evidence="2">
    <location>
        <begin position="91"/>
        <end position="104"/>
    </location>
</feature>
<proteinExistence type="inferred from homology"/>
<evidence type="ECO:0000259" key="3">
    <source>
        <dbReference type="Pfam" id="PF08164"/>
    </source>
</evidence>
<feature type="domain" description="Apoptosis-antagonizing transcription factor C-terminal" evidence="3">
    <location>
        <begin position="358"/>
        <end position="432"/>
    </location>
</feature>
<name>G5AFK1_PHYSP</name>
<feature type="domain" description="AATF leucine zipper-containing" evidence="4">
    <location>
        <begin position="165"/>
        <end position="288"/>
    </location>
</feature>
<sequence>MARDEFNIDEAEDFDDGTRAVLHTEGSDSDGGNEAQDATRLRSSRKQRLQAERQGGKQREQASALRVKNWDAGLMESAEYAGKVVTRKDLQEDEAMDSPDEDAMADWSDAEPFGASDEEDKAEEEEESEEEDSDDEDKSAEMLIRGFQKEDSARLMGAQDSKKVVEKAKHVRHQKLLWERCLEVQIYTKRLLTSAKDAAAHETDGETTDEEAATKTKQQVVQELYKSIEAVSALQEKLCNVPELTAPSADSPTKKRKRACDELWQKITASSRTMLPQYNDILNTYTRKTDLAAGGKNSQAKKFKAVNQDILAQVESVLVDPQRVKRKAHAPLDVPESEATEGSEDLLDELMYDDSDFYQQLLKEFIESGGGGAGQDAMVRRTHRKKKKIVNRKASKGRQLRYTVHPKLENFMFPEPYPKPEMDVDELFRSLFGQVRQ</sequence>
<evidence type="ECO:0000256" key="1">
    <source>
        <dbReference type="ARBA" id="ARBA00008966"/>
    </source>
</evidence>
<dbReference type="Pfam" id="PF13339">
    <property type="entry name" value="AATF-Che1"/>
    <property type="match status" value="1"/>
</dbReference>
<evidence type="ECO:0000259" key="4">
    <source>
        <dbReference type="Pfam" id="PF13339"/>
    </source>
</evidence>
<comment type="similarity">
    <text evidence="1">Belongs to the AATF family.</text>
</comment>
<dbReference type="InterPro" id="IPR025160">
    <property type="entry name" value="AATF"/>
</dbReference>
<dbReference type="RefSeq" id="XP_009538852.1">
    <property type="nucleotide sequence ID" value="XM_009540557.1"/>
</dbReference>
<dbReference type="GO" id="GO:0005730">
    <property type="term" value="C:nucleolus"/>
    <property type="evidence" value="ECO:0007669"/>
    <property type="project" value="TreeGrafter"/>
</dbReference>
<accession>G5AFK1</accession>
<feature type="region of interest" description="Disordered" evidence="2">
    <location>
        <begin position="1"/>
        <end position="155"/>
    </location>
</feature>
<dbReference type="AlphaFoldDB" id="G5AFK1"/>
<dbReference type="OMA" id="INFMAPN"/>
<dbReference type="GeneID" id="20663971"/>
<dbReference type="SMR" id="G5AFK1"/>
<dbReference type="Proteomes" id="UP000002640">
    <property type="component" value="Unassembled WGS sequence"/>
</dbReference>